<dbReference type="CDD" id="cd07262">
    <property type="entry name" value="VOC_like"/>
    <property type="match status" value="1"/>
</dbReference>
<gene>
    <name evidence="2" type="ORF">ACFOGJ_27550</name>
</gene>
<accession>A0ABV7L8M6</accession>
<dbReference type="PANTHER" id="PTHR35006:SF4">
    <property type="entry name" value="BLR7706 PROTEIN"/>
    <property type="match status" value="1"/>
</dbReference>
<dbReference type="RefSeq" id="WP_379906500.1">
    <property type="nucleotide sequence ID" value="NZ_JBHRTR010000054.1"/>
</dbReference>
<sequence length="145" mass="15398">MPDDNPSILSPSILSHVSIGTNDFDRATAFYDRVLATLGCRRVLEHPGAVAYGRAFPEFWVQTPIDGARAAVGNGVPFGFFAASRAEVDAFHAAALDTGARDDGAPGPRPEYGAPYCGGFVRDLDGHKIEAAYWDQAMAAEPGLD</sequence>
<keyword evidence="3" id="KW-1185">Reference proteome</keyword>
<evidence type="ECO:0000259" key="1">
    <source>
        <dbReference type="PROSITE" id="PS51819"/>
    </source>
</evidence>
<dbReference type="PANTHER" id="PTHR35006">
    <property type="entry name" value="GLYOXALASE FAMILY PROTEIN (AFU_ORTHOLOGUE AFUA_5G14830)"/>
    <property type="match status" value="1"/>
</dbReference>
<comment type="caution">
    <text evidence="2">The sequence shown here is derived from an EMBL/GenBank/DDBJ whole genome shotgun (WGS) entry which is preliminary data.</text>
</comment>
<name>A0ABV7L8M6_9PROT</name>
<dbReference type="InterPro" id="IPR004360">
    <property type="entry name" value="Glyas_Fos-R_dOase_dom"/>
</dbReference>
<dbReference type="Gene3D" id="3.10.180.10">
    <property type="entry name" value="2,3-Dihydroxybiphenyl 1,2-Dioxygenase, domain 1"/>
    <property type="match status" value="1"/>
</dbReference>
<proteinExistence type="predicted"/>
<reference evidence="3" key="1">
    <citation type="journal article" date="2019" name="Int. J. Syst. Evol. Microbiol.">
        <title>The Global Catalogue of Microorganisms (GCM) 10K type strain sequencing project: providing services to taxonomists for standard genome sequencing and annotation.</title>
        <authorList>
            <consortium name="The Broad Institute Genomics Platform"/>
            <consortium name="The Broad Institute Genome Sequencing Center for Infectious Disease"/>
            <person name="Wu L."/>
            <person name="Ma J."/>
        </authorList>
    </citation>
    <scope>NUCLEOTIDE SEQUENCE [LARGE SCALE GENOMIC DNA]</scope>
    <source>
        <strain evidence="3">KCTC 42964</strain>
    </source>
</reference>
<dbReference type="EMBL" id="JBHRTR010000054">
    <property type="protein sequence ID" value="MFC3231033.1"/>
    <property type="molecule type" value="Genomic_DNA"/>
</dbReference>
<dbReference type="Proteomes" id="UP001595528">
    <property type="component" value="Unassembled WGS sequence"/>
</dbReference>
<dbReference type="PROSITE" id="PS51819">
    <property type="entry name" value="VOC"/>
    <property type="match status" value="1"/>
</dbReference>
<protein>
    <submittedName>
        <fullName evidence="2">VOC family protein</fullName>
    </submittedName>
</protein>
<dbReference type="InterPro" id="IPR037523">
    <property type="entry name" value="VOC_core"/>
</dbReference>
<evidence type="ECO:0000313" key="2">
    <source>
        <dbReference type="EMBL" id="MFC3231033.1"/>
    </source>
</evidence>
<dbReference type="Pfam" id="PF00903">
    <property type="entry name" value="Glyoxalase"/>
    <property type="match status" value="1"/>
</dbReference>
<feature type="domain" description="VOC" evidence="1">
    <location>
        <begin position="13"/>
        <end position="134"/>
    </location>
</feature>
<organism evidence="2 3">
    <name type="scientific">Marinibaculum pumilum</name>
    <dbReference type="NCBI Taxonomy" id="1766165"/>
    <lineage>
        <taxon>Bacteria</taxon>
        <taxon>Pseudomonadati</taxon>
        <taxon>Pseudomonadota</taxon>
        <taxon>Alphaproteobacteria</taxon>
        <taxon>Rhodospirillales</taxon>
        <taxon>Rhodospirillaceae</taxon>
        <taxon>Marinibaculum</taxon>
    </lineage>
</organism>
<dbReference type="InterPro" id="IPR029068">
    <property type="entry name" value="Glyas_Bleomycin-R_OHBP_Dase"/>
</dbReference>
<evidence type="ECO:0000313" key="3">
    <source>
        <dbReference type="Proteomes" id="UP001595528"/>
    </source>
</evidence>
<dbReference type="SUPFAM" id="SSF54593">
    <property type="entry name" value="Glyoxalase/Bleomycin resistance protein/Dihydroxybiphenyl dioxygenase"/>
    <property type="match status" value="1"/>
</dbReference>